<evidence type="ECO:0000256" key="2">
    <source>
        <dbReference type="SAM" id="MobiDB-lite"/>
    </source>
</evidence>
<dbReference type="OrthoDB" id="6432177at2759"/>
<name>A0A8X6MJV7_9ARAC</name>
<feature type="domain" description="CCHC-type" evidence="3">
    <location>
        <begin position="200"/>
        <end position="215"/>
    </location>
</feature>
<dbReference type="PROSITE" id="PS50158">
    <property type="entry name" value="ZF_CCHC"/>
    <property type="match status" value="1"/>
</dbReference>
<keyword evidence="5" id="KW-1185">Reference proteome</keyword>
<evidence type="ECO:0000256" key="1">
    <source>
        <dbReference type="PROSITE-ProRule" id="PRU00047"/>
    </source>
</evidence>
<evidence type="ECO:0000313" key="5">
    <source>
        <dbReference type="Proteomes" id="UP000886998"/>
    </source>
</evidence>
<dbReference type="InterPro" id="IPR036875">
    <property type="entry name" value="Znf_CCHC_sf"/>
</dbReference>
<keyword evidence="1" id="KW-0479">Metal-binding</keyword>
<dbReference type="Pfam" id="PF00098">
    <property type="entry name" value="zf-CCHC"/>
    <property type="match status" value="1"/>
</dbReference>
<feature type="compositionally biased region" description="Basic and acidic residues" evidence="2">
    <location>
        <begin position="302"/>
        <end position="344"/>
    </location>
</feature>
<feature type="region of interest" description="Disordered" evidence="2">
    <location>
        <begin position="224"/>
        <end position="259"/>
    </location>
</feature>
<evidence type="ECO:0000313" key="4">
    <source>
        <dbReference type="EMBL" id="GFS58275.1"/>
    </source>
</evidence>
<comment type="caution">
    <text evidence="4">The sequence shown here is derived from an EMBL/GenBank/DDBJ whole genome shotgun (WGS) entry which is preliminary data.</text>
</comment>
<dbReference type="EMBL" id="BMAV01027327">
    <property type="protein sequence ID" value="GFS58275.1"/>
    <property type="molecule type" value="Genomic_DNA"/>
</dbReference>
<feature type="non-terminal residue" evidence="4">
    <location>
        <position position="423"/>
    </location>
</feature>
<organism evidence="4 5">
    <name type="scientific">Trichonephila inaurata madagascariensis</name>
    <dbReference type="NCBI Taxonomy" id="2747483"/>
    <lineage>
        <taxon>Eukaryota</taxon>
        <taxon>Metazoa</taxon>
        <taxon>Ecdysozoa</taxon>
        <taxon>Arthropoda</taxon>
        <taxon>Chelicerata</taxon>
        <taxon>Arachnida</taxon>
        <taxon>Araneae</taxon>
        <taxon>Araneomorphae</taxon>
        <taxon>Entelegynae</taxon>
        <taxon>Araneoidea</taxon>
        <taxon>Nephilidae</taxon>
        <taxon>Trichonephila</taxon>
        <taxon>Trichonephila inaurata</taxon>
    </lineage>
</organism>
<keyword evidence="1" id="KW-0862">Zinc</keyword>
<dbReference type="SUPFAM" id="SSF57756">
    <property type="entry name" value="Retrovirus zinc finger-like domains"/>
    <property type="match status" value="1"/>
</dbReference>
<dbReference type="GO" id="GO:0008270">
    <property type="term" value="F:zinc ion binding"/>
    <property type="evidence" value="ECO:0007669"/>
    <property type="project" value="UniProtKB-KW"/>
</dbReference>
<reference evidence="4" key="1">
    <citation type="submission" date="2020-08" db="EMBL/GenBank/DDBJ databases">
        <title>Multicomponent nature underlies the extraordinary mechanical properties of spider dragline silk.</title>
        <authorList>
            <person name="Kono N."/>
            <person name="Nakamura H."/>
            <person name="Mori M."/>
            <person name="Yoshida Y."/>
            <person name="Ohtoshi R."/>
            <person name="Malay A.D."/>
            <person name="Moran D.A.P."/>
            <person name="Tomita M."/>
            <person name="Numata K."/>
            <person name="Arakawa K."/>
        </authorList>
    </citation>
    <scope>NUCLEOTIDE SEQUENCE</scope>
</reference>
<feature type="compositionally biased region" description="Basic and acidic residues" evidence="2">
    <location>
        <begin position="351"/>
        <end position="423"/>
    </location>
</feature>
<keyword evidence="1" id="KW-0863">Zinc-finger</keyword>
<dbReference type="InterPro" id="IPR001878">
    <property type="entry name" value="Znf_CCHC"/>
</dbReference>
<dbReference type="Proteomes" id="UP000886998">
    <property type="component" value="Unassembled WGS sequence"/>
</dbReference>
<sequence length="423" mass="48887">MEESKPCHERLLEETVEREVFADMDDFALVNDSSRYALSLRFQFPKFSKGFHPEYFEEFVEEHVGDENLVCIGRLNFPNEWQMQLRSKEIREKLIRWGKTKIKNRSCWIYPLGTSEIRGFIHWLPNTVPNQKLKDFLSRFGEVLFVENQKQSLWNGKVLSDSRYYALYLRAGQSMDDLPHFHTFDDFLSLITVRGRNPACFHCKEIGHRKNECKKFKDKLNSYCQRPSHSAAPRRKPRGRRYKASISDSNGLEKGQDTSDLITNKLSNVKLDSDKAITTSEASINKEGAGQRNMKPGTKAGKKYEKNENKEFGNAIKKEEKEAEIKTKNKKADTKRDGKNKNVENENSEVGMKRETETDSKKDNENKKAGTNQEEKPSKEDDGNMKAGIHQEEPNKKCDGNKNAEIKQEEEPNMKDDGNKKIG</sequence>
<accession>A0A8X6MJV7</accession>
<protein>
    <submittedName>
        <fullName evidence="4">CCHC-type domain-containing protein</fullName>
    </submittedName>
</protein>
<dbReference type="GO" id="GO:0003676">
    <property type="term" value="F:nucleic acid binding"/>
    <property type="evidence" value="ECO:0007669"/>
    <property type="project" value="InterPro"/>
</dbReference>
<feature type="region of interest" description="Disordered" evidence="2">
    <location>
        <begin position="282"/>
        <end position="423"/>
    </location>
</feature>
<dbReference type="AlphaFoldDB" id="A0A8X6MJV7"/>
<evidence type="ECO:0000259" key="3">
    <source>
        <dbReference type="PROSITE" id="PS50158"/>
    </source>
</evidence>
<gene>
    <name evidence="4" type="primary">AVEN_246682_1</name>
    <name evidence="4" type="ORF">TNIN_197541</name>
</gene>
<proteinExistence type="predicted"/>
<feature type="compositionally biased region" description="Basic residues" evidence="2">
    <location>
        <begin position="232"/>
        <end position="243"/>
    </location>
</feature>